<dbReference type="SUPFAM" id="SSF51905">
    <property type="entry name" value="FAD/NAD(P)-binding domain"/>
    <property type="match status" value="1"/>
</dbReference>
<dbReference type="PANTHER" id="PTHR10742:SF382">
    <property type="entry name" value="AMINE OXIDASE DOMAIN-CONTAINING PROTEIN"/>
    <property type="match status" value="1"/>
</dbReference>
<sequence length="693" mass="77904">MASQSSYFLRYYFWVTAVAFIACNPLRRTMVTFDGPFEVQANGMHNVKIAYGGQVDGELSIHYGSCDLRTHEEAHHCLGKTHVGSHPLARRHLDWEDRRPTKFVWLPREDTPDAGCLHASLGNELIGQSQPITVRKPVERRSAAFADVADTMGPWFDGVIYLQQKEPDEVFVAKAKAKSIGIIGGGISGLMSSLLFESVGIHNWKILESSERLGGRVHTTYLNGTKPNQYQYQEMGPMRFPVSITDPETNTTIPILDHRMVFQLADVLNEMNGHNQEYAVNFIPWIDKSKNMPALTSKRRPDGTIPGVAEVAANPALQDNVTATYPNATVVEEAANAFNEWIGLDEDKMKSIAANVFKAHKAAVEAGNFNFSEAGYLRYVLNTDLNVTDLVDSVANNYASWEYFTNVVYFQATEWRTIDQGLNRLPTAFGPLVLNRTLFHTKVQEMSWNATTGKMSVIWRPGDLFSMEPKSMDFDYTIVSVPFSQLRLWKLPAYSTLLSRAITRLNYEELCKVALHYKTRFWEHLEHPIFGGCSQVDIPGITMICFPSYKLNSTGPGVLLASYSFAAPARSFASWTETEHVAHVQRAMVEAFGPVAQEQFTGNFDRICWGNNEHQAGAFCLPMVGQQELYIPAYFQTEKHTVFVGEHTSFTHAWVWSAVESAVRGTAQLLLDMGLVDEAKQVTQTWMARWISM</sequence>
<dbReference type="AlphaFoldDB" id="A0A6A6E704"/>
<accession>A0A6A6E704</accession>
<proteinExistence type="predicted"/>
<evidence type="ECO:0000259" key="1">
    <source>
        <dbReference type="Pfam" id="PF01593"/>
    </source>
</evidence>
<dbReference type="Proteomes" id="UP000800200">
    <property type="component" value="Unassembled WGS sequence"/>
</dbReference>
<gene>
    <name evidence="2" type="ORF">K469DRAFT_662851</name>
</gene>
<dbReference type="OrthoDB" id="7777654at2759"/>
<dbReference type="InterPro" id="IPR050281">
    <property type="entry name" value="Flavin_monoamine_oxidase"/>
</dbReference>
<keyword evidence="3" id="KW-1185">Reference proteome</keyword>
<protein>
    <submittedName>
        <fullName evidence="2">L-amino-acid oxidase</fullName>
    </submittedName>
</protein>
<dbReference type="SUPFAM" id="SSF54373">
    <property type="entry name" value="FAD-linked reductases, C-terminal domain"/>
    <property type="match status" value="1"/>
</dbReference>
<dbReference type="Gene3D" id="3.50.50.60">
    <property type="entry name" value="FAD/NAD(P)-binding domain"/>
    <property type="match status" value="1"/>
</dbReference>
<dbReference type="GO" id="GO:0001716">
    <property type="term" value="F:L-amino-acid oxidase activity"/>
    <property type="evidence" value="ECO:0007669"/>
    <property type="project" value="TreeGrafter"/>
</dbReference>
<evidence type="ECO:0000313" key="3">
    <source>
        <dbReference type="Proteomes" id="UP000800200"/>
    </source>
</evidence>
<dbReference type="GO" id="GO:0009063">
    <property type="term" value="P:amino acid catabolic process"/>
    <property type="evidence" value="ECO:0007669"/>
    <property type="project" value="TreeGrafter"/>
</dbReference>
<organism evidence="2 3">
    <name type="scientific">Zopfia rhizophila CBS 207.26</name>
    <dbReference type="NCBI Taxonomy" id="1314779"/>
    <lineage>
        <taxon>Eukaryota</taxon>
        <taxon>Fungi</taxon>
        <taxon>Dikarya</taxon>
        <taxon>Ascomycota</taxon>
        <taxon>Pezizomycotina</taxon>
        <taxon>Dothideomycetes</taxon>
        <taxon>Dothideomycetes incertae sedis</taxon>
        <taxon>Zopfiaceae</taxon>
        <taxon>Zopfia</taxon>
    </lineage>
</organism>
<dbReference type="InterPro" id="IPR002937">
    <property type="entry name" value="Amino_oxidase"/>
</dbReference>
<dbReference type="Pfam" id="PF01593">
    <property type="entry name" value="Amino_oxidase"/>
    <property type="match status" value="1"/>
</dbReference>
<reference evidence="2" key="1">
    <citation type="journal article" date="2020" name="Stud. Mycol.">
        <title>101 Dothideomycetes genomes: a test case for predicting lifestyles and emergence of pathogens.</title>
        <authorList>
            <person name="Haridas S."/>
            <person name="Albert R."/>
            <person name="Binder M."/>
            <person name="Bloem J."/>
            <person name="Labutti K."/>
            <person name="Salamov A."/>
            <person name="Andreopoulos B."/>
            <person name="Baker S."/>
            <person name="Barry K."/>
            <person name="Bills G."/>
            <person name="Bluhm B."/>
            <person name="Cannon C."/>
            <person name="Castanera R."/>
            <person name="Culley D."/>
            <person name="Daum C."/>
            <person name="Ezra D."/>
            <person name="Gonzalez J."/>
            <person name="Henrissat B."/>
            <person name="Kuo A."/>
            <person name="Liang C."/>
            <person name="Lipzen A."/>
            <person name="Lutzoni F."/>
            <person name="Magnuson J."/>
            <person name="Mondo S."/>
            <person name="Nolan M."/>
            <person name="Ohm R."/>
            <person name="Pangilinan J."/>
            <person name="Park H.-J."/>
            <person name="Ramirez L."/>
            <person name="Alfaro M."/>
            <person name="Sun H."/>
            <person name="Tritt A."/>
            <person name="Yoshinaga Y."/>
            <person name="Zwiers L.-H."/>
            <person name="Turgeon B."/>
            <person name="Goodwin S."/>
            <person name="Spatafora J."/>
            <person name="Crous P."/>
            <person name="Grigoriev I."/>
        </authorList>
    </citation>
    <scope>NUCLEOTIDE SEQUENCE</scope>
    <source>
        <strain evidence="2">CBS 207.26</strain>
    </source>
</reference>
<dbReference type="EMBL" id="ML994628">
    <property type="protein sequence ID" value="KAF2186953.1"/>
    <property type="molecule type" value="Genomic_DNA"/>
</dbReference>
<evidence type="ECO:0000313" key="2">
    <source>
        <dbReference type="EMBL" id="KAF2186953.1"/>
    </source>
</evidence>
<feature type="domain" description="Amine oxidase" evidence="1">
    <location>
        <begin position="187"/>
        <end position="668"/>
    </location>
</feature>
<dbReference type="Gene3D" id="3.90.660.10">
    <property type="match status" value="1"/>
</dbReference>
<dbReference type="InterPro" id="IPR036188">
    <property type="entry name" value="FAD/NAD-bd_sf"/>
</dbReference>
<dbReference type="Gene3D" id="1.20.1440.240">
    <property type="match status" value="1"/>
</dbReference>
<name>A0A6A6E704_9PEZI</name>
<dbReference type="PANTHER" id="PTHR10742">
    <property type="entry name" value="FLAVIN MONOAMINE OXIDASE"/>
    <property type="match status" value="1"/>
</dbReference>